<keyword evidence="4" id="KW-0347">Helicase</keyword>
<protein>
    <submittedName>
        <fullName evidence="8">Unnamed protein product</fullName>
    </submittedName>
</protein>
<keyword evidence="9" id="KW-1185">Reference proteome</keyword>
<evidence type="ECO:0000259" key="7">
    <source>
        <dbReference type="Pfam" id="PF08696"/>
    </source>
</evidence>
<feature type="compositionally biased region" description="Low complexity" evidence="6">
    <location>
        <begin position="69"/>
        <end position="89"/>
    </location>
</feature>
<dbReference type="EMBL" id="BSXW01000177">
    <property type="protein sequence ID" value="GMF13937.1"/>
    <property type="molecule type" value="Genomic_DNA"/>
</dbReference>
<evidence type="ECO:0000256" key="4">
    <source>
        <dbReference type="ARBA" id="ARBA00022806"/>
    </source>
</evidence>
<dbReference type="Proteomes" id="UP001165083">
    <property type="component" value="Unassembled WGS sequence"/>
</dbReference>
<feature type="region of interest" description="Disordered" evidence="6">
    <location>
        <begin position="192"/>
        <end position="219"/>
    </location>
</feature>
<evidence type="ECO:0000256" key="2">
    <source>
        <dbReference type="ARBA" id="ARBA00022741"/>
    </source>
</evidence>
<evidence type="ECO:0000256" key="6">
    <source>
        <dbReference type="SAM" id="MobiDB-lite"/>
    </source>
</evidence>
<feature type="compositionally biased region" description="Polar residues" evidence="6">
    <location>
        <begin position="110"/>
        <end position="135"/>
    </location>
</feature>
<evidence type="ECO:0000256" key="3">
    <source>
        <dbReference type="ARBA" id="ARBA00022801"/>
    </source>
</evidence>
<keyword evidence="5" id="KW-0067">ATP-binding</keyword>
<feature type="region of interest" description="Disordered" evidence="6">
    <location>
        <begin position="21"/>
        <end position="137"/>
    </location>
</feature>
<dbReference type="AlphaFoldDB" id="A0A9W6TIU6"/>
<evidence type="ECO:0000256" key="5">
    <source>
        <dbReference type="ARBA" id="ARBA00022840"/>
    </source>
</evidence>
<dbReference type="GO" id="GO:0005524">
    <property type="term" value="F:ATP binding"/>
    <property type="evidence" value="ECO:0007669"/>
    <property type="project" value="UniProtKB-KW"/>
</dbReference>
<reference evidence="8" key="1">
    <citation type="submission" date="2023-04" db="EMBL/GenBank/DDBJ databases">
        <title>Phytophthora lilii NBRC 32176.</title>
        <authorList>
            <person name="Ichikawa N."/>
            <person name="Sato H."/>
            <person name="Tonouchi N."/>
        </authorList>
    </citation>
    <scope>NUCLEOTIDE SEQUENCE</scope>
    <source>
        <strain evidence="8">NBRC 32176</strain>
    </source>
</reference>
<dbReference type="Pfam" id="PF08696">
    <property type="entry name" value="Dna2"/>
    <property type="match status" value="1"/>
</dbReference>
<dbReference type="InterPro" id="IPR014808">
    <property type="entry name" value="DNA_replication_fac_Dna2_N"/>
</dbReference>
<accession>A0A9W6TIU6</accession>
<gene>
    <name evidence="8" type="ORF">Plil01_000436000</name>
</gene>
<evidence type="ECO:0000256" key="1">
    <source>
        <dbReference type="ARBA" id="ARBA00022723"/>
    </source>
</evidence>
<sequence length="363" mass="40289">MYAEVGADDLFVAAAAASRHLMFSSPKATGEDAQRTPNAARRRRSTERGDSQDELISVLDQMEQKYASPDVTMPVTRTRPTSPRRNQQQRQRHHNEPPPPPATAMEDVNLTPTPAASYSSTGTLSPQSLRTQEPLRTQDVTRHQAGIQALEAIKEQEALEQEVSKTPPQPPPVVEADSFDDLTEESWALVDQLQSQRAPVEATQSPSQSQTELVSSQSFALTPRPMPSMVYADQKKSSLLPPSKAPASVVRTSPTVGTVQRLESPEGFKRFLVLELDRDVVNRSLLLRLLDDQDVQLEAVLSDDWYDVLVEAGDTINIVFTEQDKDGFFSQDKNDRVVSHSSRILVDNAHNIVIVHPDILVRL</sequence>
<comment type="caution">
    <text evidence="8">The sequence shown here is derived from an EMBL/GenBank/DDBJ whole genome shotgun (WGS) entry which is preliminary data.</text>
</comment>
<dbReference type="OrthoDB" id="306218at2759"/>
<evidence type="ECO:0000313" key="8">
    <source>
        <dbReference type="EMBL" id="GMF13937.1"/>
    </source>
</evidence>
<dbReference type="GO" id="GO:0016787">
    <property type="term" value="F:hydrolase activity"/>
    <property type="evidence" value="ECO:0007669"/>
    <property type="project" value="UniProtKB-KW"/>
</dbReference>
<name>A0A9W6TIU6_9STRA</name>
<organism evidence="8 9">
    <name type="scientific">Phytophthora lilii</name>
    <dbReference type="NCBI Taxonomy" id="2077276"/>
    <lineage>
        <taxon>Eukaryota</taxon>
        <taxon>Sar</taxon>
        <taxon>Stramenopiles</taxon>
        <taxon>Oomycota</taxon>
        <taxon>Peronosporomycetes</taxon>
        <taxon>Peronosporales</taxon>
        <taxon>Peronosporaceae</taxon>
        <taxon>Phytophthora</taxon>
    </lineage>
</organism>
<keyword evidence="3" id="KW-0378">Hydrolase</keyword>
<feature type="domain" description="DNA replication factor Dna2 N-terminal" evidence="7">
    <location>
        <begin position="293"/>
        <end position="361"/>
    </location>
</feature>
<dbReference type="GO" id="GO:0004386">
    <property type="term" value="F:helicase activity"/>
    <property type="evidence" value="ECO:0007669"/>
    <property type="project" value="UniProtKB-KW"/>
</dbReference>
<proteinExistence type="predicted"/>
<dbReference type="GO" id="GO:0046872">
    <property type="term" value="F:metal ion binding"/>
    <property type="evidence" value="ECO:0007669"/>
    <property type="project" value="UniProtKB-KW"/>
</dbReference>
<keyword evidence="2" id="KW-0547">Nucleotide-binding</keyword>
<keyword evidence="1" id="KW-0479">Metal-binding</keyword>
<evidence type="ECO:0000313" key="9">
    <source>
        <dbReference type="Proteomes" id="UP001165083"/>
    </source>
</evidence>